<evidence type="ECO:0000313" key="2">
    <source>
        <dbReference type="EMBL" id="KAK3012773.1"/>
    </source>
</evidence>
<keyword evidence="3" id="KW-1185">Reference proteome</keyword>
<sequence length="217" mass="24902">MKFLTPQGFGFVRGDWTLARRCYVAFYRAEETLSIDDQRYEKTIRRAKPMEALISVPLIKEDDERQLQIGSTLEPNLRDQLISFLRSNVDIFAWSATDMSGIDQSVITHQLSVDPRHKPALKNIKNFEWTSECRASFDALKEYLASPPLLSNPFVGEELFLYLAVAESTVSAVLIREQDGPIYYMRKVLQGAELRYPNAEKLAFALLIAAKKLRPYF</sequence>
<reference evidence="2" key="1">
    <citation type="submission" date="2022-12" db="EMBL/GenBank/DDBJ databases">
        <title>Draft genome assemblies for two species of Escallonia (Escalloniales).</title>
        <authorList>
            <person name="Chanderbali A."/>
            <person name="Dervinis C."/>
            <person name="Anghel I."/>
            <person name="Soltis D."/>
            <person name="Soltis P."/>
            <person name="Zapata F."/>
        </authorList>
    </citation>
    <scope>NUCLEOTIDE SEQUENCE</scope>
    <source>
        <strain evidence="2">UCBG64.0493</strain>
        <tissue evidence="2">Leaf</tissue>
    </source>
</reference>
<evidence type="ECO:0000259" key="1">
    <source>
        <dbReference type="Pfam" id="PF17919"/>
    </source>
</evidence>
<dbReference type="InterPro" id="IPR041577">
    <property type="entry name" value="RT_RNaseH_2"/>
</dbReference>
<dbReference type="SUPFAM" id="SSF56672">
    <property type="entry name" value="DNA/RNA polymerases"/>
    <property type="match status" value="1"/>
</dbReference>
<feature type="domain" description="Reverse transcriptase/retrotransposon-derived protein RNase H-like" evidence="1">
    <location>
        <begin position="129"/>
        <end position="217"/>
    </location>
</feature>
<dbReference type="EMBL" id="JAVXUP010001350">
    <property type="protein sequence ID" value="KAK3012773.1"/>
    <property type="molecule type" value="Genomic_DNA"/>
</dbReference>
<dbReference type="InterPro" id="IPR043128">
    <property type="entry name" value="Rev_trsase/Diguanyl_cyclase"/>
</dbReference>
<dbReference type="PANTHER" id="PTHR48475">
    <property type="entry name" value="RIBONUCLEASE H"/>
    <property type="match status" value="1"/>
</dbReference>
<proteinExistence type="predicted"/>
<evidence type="ECO:0000313" key="3">
    <source>
        <dbReference type="Proteomes" id="UP001188597"/>
    </source>
</evidence>
<dbReference type="Proteomes" id="UP001188597">
    <property type="component" value="Unassembled WGS sequence"/>
</dbReference>
<dbReference type="AlphaFoldDB" id="A0AA88VRJ6"/>
<protein>
    <recommendedName>
        <fullName evidence="1">Reverse transcriptase/retrotransposon-derived protein RNase H-like domain-containing protein</fullName>
    </recommendedName>
</protein>
<name>A0AA88VRJ6_9ASTE</name>
<comment type="caution">
    <text evidence="2">The sequence shown here is derived from an EMBL/GenBank/DDBJ whole genome shotgun (WGS) entry which is preliminary data.</text>
</comment>
<dbReference type="Pfam" id="PF17919">
    <property type="entry name" value="RT_RNaseH_2"/>
    <property type="match status" value="1"/>
</dbReference>
<accession>A0AA88VRJ6</accession>
<gene>
    <name evidence="2" type="ORF">RJ639_009187</name>
</gene>
<dbReference type="Gene3D" id="3.30.70.270">
    <property type="match status" value="1"/>
</dbReference>
<dbReference type="InterPro" id="IPR043502">
    <property type="entry name" value="DNA/RNA_pol_sf"/>
</dbReference>
<organism evidence="2 3">
    <name type="scientific">Escallonia herrerae</name>
    <dbReference type="NCBI Taxonomy" id="1293975"/>
    <lineage>
        <taxon>Eukaryota</taxon>
        <taxon>Viridiplantae</taxon>
        <taxon>Streptophyta</taxon>
        <taxon>Embryophyta</taxon>
        <taxon>Tracheophyta</taxon>
        <taxon>Spermatophyta</taxon>
        <taxon>Magnoliopsida</taxon>
        <taxon>eudicotyledons</taxon>
        <taxon>Gunneridae</taxon>
        <taxon>Pentapetalae</taxon>
        <taxon>asterids</taxon>
        <taxon>campanulids</taxon>
        <taxon>Escalloniales</taxon>
        <taxon>Escalloniaceae</taxon>
        <taxon>Escallonia</taxon>
    </lineage>
</organism>
<dbReference type="PANTHER" id="PTHR48475:SF2">
    <property type="entry name" value="RIBONUCLEASE H"/>
    <property type="match status" value="1"/>
</dbReference>